<keyword evidence="4" id="KW-1185">Reference proteome</keyword>
<sequence>MSKLFVRSTVAAAALVAMAGQALAADILLEERIARQEESRILTSPIAGIQNRFWFDYLGNVVEAQEELASDLNRASDLEDLRDAWEEYAHELRDEREDYIEEMAERGYRHFTITVD</sequence>
<reference evidence="3 4" key="1">
    <citation type="submission" date="2024-04" db="EMBL/GenBank/DDBJ databases">
        <title>Aurantiacibacter sp. DGU6 16S ribosomal RNA gene Genome sequencing and assembly.</title>
        <authorList>
            <person name="Park S."/>
        </authorList>
    </citation>
    <scope>NUCLEOTIDE SEQUENCE [LARGE SCALE GENOMIC DNA]</scope>
    <source>
        <strain evidence="3 4">DGU6</strain>
    </source>
</reference>
<keyword evidence="1" id="KW-0175">Coiled coil</keyword>
<feature type="signal peptide" evidence="2">
    <location>
        <begin position="1"/>
        <end position="24"/>
    </location>
</feature>
<keyword evidence="2" id="KW-0732">Signal</keyword>
<evidence type="ECO:0000313" key="4">
    <source>
        <dbReference type="Proteomes" id="UP001497045"/>
    </source>
</evidence>
<organism evidence="3 4">
    <name type="scientific">Aurantiacibacter gilvus</name>
    <dbReference type="NCBI Taxonomy" id="3139141"/>
    <lineage>
        <taxon>Bacteria</taxon>
        <taxon>Pseudomonadati</taxon>
        <taxon>Pseudomonadota</taxon>
        <taxon>Alphaproteobacteria</taxon>
        <taxon>Sphingomonadales</taxon>
        <taxon>Erythrobacteraceae</taxon>
        <taxon>Aurantiacibacter</taxon>
    </lineage>
</organism>
<dbReference type="RefSeq" id="WP_341671901.1">
    <property type="nucleotide sequence ID" value="NZ_JBBYHV010000001.1"/>
</dbReference>
<evidence type="ECO:0000313" key="3">
    <source>
        <dbReference type="EMBL" id="MEL1249367.1"/>
    </source>
</evidence>
<dbReference type="EMBL" id="JBBYHV010000001">
    <property type="protein sequence ID" value="MEL1249367.1"/>
    <property type="molecule type" value="Genomic_DNA"/>
</dbReference>
<protein>
    <submittedName>
        <fullName evidence="3">Uncharacterized protein</fullName>
    </submittedName>
</protein>
<gene>
    <name evidence="3" type="ORF">AAEO60_01640</name>
</gene>
<feature type="coiled-coil region" evidence="1">
    <location>
        <begin position="61"/>
        <end position="102"/>
    </location>
</feature>
<dbReference type="Proteomes" id="UP001497045">
    <property type="component" value="Unassembled WGS sequence"/>
</dbReference>
<evidence type="ECO:0000256" key="1">
    <source>
        <dbReference type="SAM" id="Coils"/>
    </source>
</evidence>
<comment type="caution">
    <text evidence="3">The sequence shown here is derived from an EMBL/GenBank/DDBJ whole genome shotgun (WGS) entry which is preliminary data.</text>
</comment>
<evidence type="ECO:0000256" key="2">
    <source>
        <dbReference type="SAM" id="SignalP"/>
    </source>
</evidence>
<name>A0ABU9IC77_9SPHN</name>
<proteinExistence type="predicted"/>
<feature type="chain" id="PRO_5045845695" evidence="2">
    <location>
        <begin position="25"/>
        <end position="116"/>
    </location>
</feature>
<accession>A0ABU9IC77</accession>